<reference evidence="2" key="1">
    <citation type="submission" date="2020-05" db="EMBL/GenBank/DDBJ databases">
        <title>Phylogenomic resolution of chytrid fungi.</title>
        <authorList>
            <person name="Stajich J.E."/>
            <person name="Amses K."/>
            <person name="Simmons R."/>
            <person name="Seto K."/>
            <person name="Myers J."/>
            <person name="Bonds A."/>
            <person name="Quandt C.A."/>
            <person name="Barry K."/>
            <person name="Liu P."/>
            <person name="Grigoriev I."/>
            <person name="Longcore J.E."/>
            <person name="James T.Y."/>
        </authorList>
    </citation>
    <scope>NUCLEOTIDE SEQUENCE</scope>
    <source>
        <strain evidence="2">JEL0379</strain>
    </source>
</reference>
<feature type="compositionally biased region" description="Basic residues" evidence="1">
    <location>
        <begin position="372"/>
        <end position="398"/>
    </location>
</feature>
<name>A0AAD5XP66_9FUNG</name>
<comment type="caution">
    <text evidence="2">The sequence shown here is derived from an EMBL/GenBank/DDBJ whole genome shotgun (WGS) entry which is preliminary data.</text>
</comment>
<dbReference type="InterPro" id="IPR011333">
    <property type="entry name" value="SKP1/BTB/POZ_sf"/>
</dbReference>
<accession>A0AAD5XP66</accession>
<feature type="region of interest" description="Disordered" evidence="1">
    <location>
        <begin position="1"/>
        <end position="64"/>
    </location>
</feature>
<dbReference type="AlphaFoldDB" id="A0AAD5XP66"/>
<protein>
    <recommendedName>
        <fullName evidence="4">BTB domain-containing protein</fullName>
    </recommendedName>
</protein>
<dbReference type="Proteomes" id="UP001212152">
    <property type="component" value="Unassembled WGS sequence"/>
</dbReference>
<gene>
    <name evidence="2" type="ORF">HDU87_001822</name>
</gene>
<evidence type="ECO:0000256" key="1">
    <source>
        <dbReference type="SAM" id="MobiDB-lite"/>
    </source>
</evidence>
<proteinExistence type="predicted"/>
<organism evidence="2 3">
    <name type="scientific">Geranomyces variabilis</name>
    <dbReference type="NCBI Taxonomy" id="109894"/>
    <lineage>
        <taxon>Eukaryota</taxon>
        <taxon>Fungi</taxon>
        <taxon>Fungi incertae sedis</taxon>
        <taxon>Chytridiomycota</taxon>
        <taxon>Chytridiomycota incertae sedis</taxon>
        <taxon>Chytridiomycetes</taxon>
        <taxon>Spizellomycetales</taxon>
        <taxon>Powellomycetaceae</taxon>
        <taxon>Geranomyces</taxon>
    </lineage>
</organism>
<evidence type="ECO:0008006" key="4">
    <source>
        <dbReference type="Google" id="ProtNLM"/>
    </source>
</evidence>
<feature type="region of interest" description="Disordered" evidence="1">
    <location>
        <begin position="372"/>
        <end position="463"/>
    </location>
</feature>
<dbReference type="EMBL" id="JADGJQ010000015">
    <property type="protein sequence ID" value="KAJ3180709.1"/>
    <property type="molecule type" value="Genomic_DNA"/>
</dbReference>
<evidence type="ECO:0000313" key="3">
    <source>
        <dbReference type="Proteomes" id="UP001212152"/>
    </source>
</evidence>
<feature type="compositionally biased region" description="Low complexity" evidence="1">
    <location>
        <begin position="38"/>
        <end position="48"/>
    </location>
</feature>
<feature type="compositionally biased region" description="Low complexity" evidence="1">
    <location>
        <begin position="399"/>
        <end position="410"/>
    </location>
</feature>
<sequence length="477" mass="51794">MISTSSSSPAAGSPGTETAPSVASPAHKQHNHNHQHHQQQQQQQLDDQSQAHHSHSQPPPGLLTTGYHDEICSHLYNNGFIRGLYADLIVHLQTAGTGSPGLDGSSAVVVFKLHKIIAIRSPYFAHLLAEMEDNAANGGPDMQGIINLTIPAHDPNLTPEGFSIALASLYASYSQSLLVDQSNAGTHQRSALLRSVLCAATLLHLAPLAALATAQIKADVSRDTVLDYCLYVSDPAFAHAYGQHTAMELREAVLVYLTKGVVHDVCNQHGVANVWADREAEPYKDLVATFSKLPFEWLKKVVESRGFKVPSDLDRYQFAKEVVAIRQRARTAAAPNAQPQTTASMLLAGEENVLLAFGTTDRTGVTIVRKAVRHHHHHHHNHNNHLQHHPGQHPHHQHNQQQQQHQSPHHALSNGQYHNGPHPNGSSPPSPPNPASSSASQGLHGMPPPVSASQQHVNGRGMVGVYPGERRVWKAGH</sequence>
<dbReference type="Gene3D" id="3.30.710.10">
    <property type="entry name" value="Potassium Channel Kv1.1, Chain A"/>
    <property type="match status" value="1"/>
</dbReference>
<feature type="compositionally biased region" description="Basic residues" evidence="1">
    <location>
        <begin position="27"/>
        <end position="37"/>
    </location>
</feature>
<dbReference type="PANTHER" id="PTHR47369:SF2">
    <property type="entry name" value="BTB_POZ DOMAIN-CONTAINING PROTEIN 2"/>
    <property type="match status" value="1"/>
</dbReference>
<feature type="compositionally biased region" description="Low complexity" evidence="1">
    <location>
        <begin position="1"/>
        <end position="16"/>
    </location>
</feature>
<evidence type="ECO:0000313" key="2">
    <source>
        <dbReference type="EMBL" id="KAJ3180709.1"/>
    </source>
</evidence>
<dbReference type="PANTHER" id="PTHR47369">
    <property type="entry name" value="BTB/POZ DOMAIN-CONTAINING PROTEIN"/>
    <property type="match status" value="1"/>
</dbReference>
<keyword evidence="3" id="KW-1185">Reference proteome</keyword>